<dbReference type="EMBL" id="CCCS020000052">
    <property type="protein sequence ID" value="CDQ11508.1"/>
    <property type="molecule type" value="Genomic_DNA"/>
</dbReference>
<evidence type="ECO:0000259" key="1">
    <source>
        <dbReference type="SMART" id="SM00829"/>
    </source>
</evidence>
<dbReference type="InterPro" id="IPR020843">
    <property type="entry name" value="ER"/>
</dbReference>
<feature type="domain" description="Enoyl reductase (ER)" evidence="1">
    <location>
        <begin position="10"/>
        <end position="311"/>
    </location>
</feature>
<dbReference type="PANTHER" id="PTHR44013">
    <property type="entry name" value="ZINC-TYPE ALCOHOL DEHYDROGENASE-LIKE PROTEIN C16A3.02C"/>
    <property type="match status" value="1"/>
</dbReference>
<dbReference type="SMART" id="SM00829">
    <property type="entry name" value="PKS_ER"/>
    <property type="match status" value="1"/>
</dbReference>
<dbReference type="InterPro" id="IPR011032">
    <property type="entry name" value="GroES-like_sf"/>
</dbReference>
<dbReference type="GO" id="GO:0016491">
    <property type="term" value="F:oxidoreductase activity"/>
    <property type="evidence" value="ECO:0007669"/>
    <property type="project" value="InterPro"/>
</dbReference>
<organism evidence="2">
    <name type="scientific">Acidithiobacillus ferrivorans</name>
    <dbReference type="NCBI Taxonomy" id="160808"/>
    <lineage>
        <taxon>Bacteria</taxon>
        <taxon>Pseudomonadati</taxon>
        <taxon>Pseudomonadota</taxon>
        <taxon>Acidithiobacillia</taxon>
        <taxon>Acidithiobacillales</taxon>
        <taxon>Acidithiobacillaceae</taxon>
        <taxon>Acidithiobacillus</taxon>
    </lineage>
</organism>
<dbReference type="SUPFAM" id="SSF51735">
    <property type="entry name" value="NAD(P)-binding Rossmann-fold domains"/>
    <property type="match status" value="1"/>
</dbReference>
<evidence type="ECO:0000313" key="2">
    <source>
        <dbReference type="EMBL" id="CDQ11508.1"/>
    </source>
</evidence>
<dbReference type="Gene3D" id="3.40.50.720">
    <property type="entry name" value="NAD(P)-binding Rossmann-like Domain"/>
    <property type="match status" value="1"/>
</dbReference>
<dbReference type="Pfam" id="PF13602">
    <property type="entry name" value="ADH_zinc_N_2"/>
    <property type="match status" value="1"/>
</dbReference>
<dbReference type="Gene3D" id="3.90.180.10">
    <property type="entry name" value="Medium-chain alcohol dehydrogenases, catalytic domain"/>
    <property type="match status" value="1"/>
</dbReference>
<gene>
    <name evidence="3" type="ORF">AFERRI_20999</name>
    <name evidence="2" type="ORF">AFERRI_560057</name>
</gene>
<dbReference type="InterPro" id="IPR052733">
    <property type="entry name" value="Chloroplast_QOR"/>
</dbReference>
<reference evidence="3 4" key="3">
    <citation type="submission" date="2017-03" db="EMBL/GenBank/DDBJ databases">
        <authorList>
            <person name="Regsiter A."/>
            <person name="William W."/>
        </authorList>
    </citation>
    <scope>NUCLEOTIDE SEQUENCE [LARGE SCALE GENOMIC DNA]</scope>
    <source>
        <strain evidence="3">PRJEB5721</strain>
    </source>
</reference>
<dbReference type="CDD" id="cd08267">
    <property type="entry name" value="MDR1"/>
    <property type="match status" value="1"/>
</dbReference>
<proteinExistence type="predicted"/>
<dbReference type="AlphaFoldDB" id="A0A060UXU4"/>
<dbReference type="Pfam" id="PF08240">
    <property type="entry name" value="ADH_N"/>
    <property type="match status" value="1"/>
</dbReference>
<dbReference type="SUPFAM" id="SSF50129">
    <property type="entry name" value="GroES-like"/>
    <property type="match status" value="1"/>
</dbReference>
<reference evidence="2" key="1">
    <citation type="submission" date="2014-03" db="EMBL/GenBank/DDBJ databases">
        <authorList>
            <person name="Genoscope - CEA"/>
        </authorList>
    </citation>
    <scope>NUCLEOTIDE SEQUENCE [LARGE SCALE GENOMIC DNA]</scope>
    <source>
        <strain evidence="2">CF27</strain>
    </source>
</reference>
<dbReference type="PANTHER" id="PTHR44013:SF1">
    <property type="entry name" value="ZINC-TYPE ALCOHOL DEHYDROGENASE-LIKE PROTEIN C16A3.02C"/>
    <property type="match status" value="1"/>
</dbReference>
<evidence type="ECO:0000313" key="4">
    <source>
        <dbReference type="Proteomes" id="UP000193925"/>
    </source>
</evidence>
<dbReference type="InterPro" id="IPR013154">
    <property type="entry name" value="ADH-like_N"/>
</dbReference>
<name>A0A060UXU4_9PROT</name>
<sequence>MKRVEYIQYGEPEVLMFNEVSKPKPSKDEILVKVMASSINAVDWKNRQGRLRLVSGLLKPRVKQGFDVAGLVEDVGYGVSGIKAGDRVLGQLGNFQGGAFAQHVVLKSNQYCPAPPEISFVELAGIPMAATTAWQALFENAHLVPGAHVLINGGSSGVGHYAIQIAKAYGAAVTAICSGKNFEFCRALGADVLIDYQKEDFINREAQYDIIFDVVNNQSMERVKRVMKPNAVYIGTTPTSAQLWSILKSSFASKKAKAVMVRPNTKALADIRRLMEEGALKTKIDKIFNLSEIVEAHRYSELSKTCGKVIIQISE</sequence>
<keyword evidence="4" id="KW-1185">Reference proteome</keyword>
<dbReference type="InterPro" id="IPR036291">
    <property type="entry name" value="NAD(P)-bd_dom_sf"/>
</dbReference>
<protein>
    <submittedName>
        <fullName evidence="2">Quinone oxidoreductase</fullName>
    </submittedName>
</protein>
<evidence type="ECO:0000313" key="3">
    <source>
        <dbReference type="EMBL" id="SMH66210.1"/>
    </source>
</evidence>
<dbReference type="RefSeq" id="WP_035194587.1">
    <property type="nucleotide sequence ID" value="NZ_CCCS020000052.1"/>
</dbReference>
<reference evidence="2" key="2">
    <citation type="submission" date="2014-07" db="EMBL/GenBank/DDBJ databases">
        <title>Initial genome analysis of the psychrotolerant acidophile Acidithiobacillus ferrivorans CF27: insights into iron and sulfur oxidation pathways and into biofilm formation.</title>
        <authorList>
            <person name="Talla E."/>
            <person name="Hedrich S."/>
            <person name="Mangenot S."/>
            <person name="Ji B."/>
            <person name="Johnson D.B."/>
            <person name="Barbe V."/>
            <person name="Bonnefoy V."/>
        </authorList>
    </citation>
    <scope>NUCLEOTIDE SEQUENCE [LARGE SCALE GENOMIC DNA]</scope>
    <source>
        <strain evidence="2">CF27</strain>
    </source>
</reference>
<accession>A0A060UXU4</accession>
<dbReference type="EMBL" id="LT841305">
    <property type="protein sequence ID" value="SMH66210.1"/>
    <property type="molecule type" value="Genomic_DNA"/>
</dbReference>
<dbReference type="Proteomes" id="UP000193925">
    <property type="component" value="Chromosome AFERRI"/>
</dbReference>